<evidence type="ECO:0000313" key="3">
    <source>
        <dbReference type="Proteomes" id="UP001174909"/>
    </source>
</evidence>
<dbReference type="InterPro" id="IPR011050">
    <property type="entry name" value="Pectin_lyase_fold/virulence"/>
</dbReference>
<proteinExistence type="predicted"/>
<comment type="caution">
    <text evidence="2">The sequence shown here is derived from an EMBL/GenBank/DDBJ whole genome shotgun (WGS) entry which is preliminary data.</text>
</comment>
<sequence>MVAKVSFNYCQFEKQKIKESYEPQHGGVAIHIRNFQLPVYVPHTRPLLEVEFSNCTFRDNIPKPNASSTSLYAAESHNGVLFIQGIDSATFSGCMFVNNNCSGIVSIQSLLIIRGENIIHNNTGVRGGGMVLCSRSIIFLHNNSLLNITENRAKEFGGGIYVESECDQDVPHCFFQVNNTHITFNDTRVSLVNNTALAVMVVVVGQRNGTAPGAVKAIAGTNTSLGSLQTTQDVTVSCTPLNYTVYTSLSRTKIELRVQHSLLSPAPTLKINRTFVKVNLKGCPIGFVLSSGTCTCSETLAGKPGVDCFLEPYPTIRRSSYSWIGYHNSSDPSKSGIIYQKYCPSGYCHVGTVDINSSEISFEQNSQCAHFRMGLLCGSCPPNMSAIFGSPKCKVCSNKFLSLIIALAVAGVALVAFLNLSNLTVTSGEINGLTFYANVMQITLKNVSKTDGVIFSFISWLNLDLGVHTCFYNGMDAFGKVFLQFVFPTYLFALAFLIIFLCRKYQRLANCMGNNAVKVLATLFFISYAKLLRIIVLVFNVSIFTYPDNSSEWRWTEDGSILFARGKHLALVVCGFGAVCFSLPFTAILTFHPCMQRSSKKCFKWIHRLKPLLDAYSGVYKDRYRFWTGLLLFARLYLFLTFAVDVHQISYYKSLSVLFVCLLVLSLGWMFGGVYKDCRLDVLEASYIINLALFSGASLNGSVSQERIAEISIGVAFATFLFTLIWKFRTLRVFKRVAAFVSQREDATVGTVPSRNISWFSISDHHGEGNDGSLDRESQPLLP</sequence>
<accession>A0AA35WS78</accession>
<gene>
    <name evidence="2" type="ORF">GBAR_LOCUS14347</name>
</gene>
<feature type="transmembrane region" description="Helical" evidence="1">
    <location>
        <begin position="523"/>
        <end position="546"/>
    </location>
</feature>
<keyword evidence="3" id="KW-1185">Reference proteome</keyword>
<keyword evidence="1" id="KW-1133">Transmembrane helix</keyword>
<protein>
    <submittedName>
        <fullName evidence="2">Uncharacterized protein</fullName>
    </submittedName>
</protein>
<dbReference type="SUPFAM" id="SSF51126">
    <property type="entry name" value="Pectin lyase-like"/>
    <property type="match status" value="1"/>
</dbReference>
<feature type="transmembrane region" description="Helical" evidence="1">
    <location>
        <begin position="481"/>
        <end position="502"/>
    </location>
</feature>
<feature type="transmembrane region" description="Helical" evidence="1">
    <location>
        <begin position="400"/>
        <end position="420"/>
    </location>
</feature>
<feature type="transmembrane region" description="Helical" evidence="1">
    <location>
        <begin position="656"/>
        <end position="675"/>
    </location>
</feature>
<keyword evidence="1" id="KW-0472">Membrane</keyword>
<feature type="transmembrane region" description="Helical" evidence="1">
    <location>
        <begin position="682"/>
        <end position="702"/>
    </location>
</feature>
<reference evidence="2" key="1">
    <citation type="submission" date="2023-03" db="EMBL/GenBank/DDBJ databases">
        <authorList>
            <person name="Steffen K."/>
            <person name="Cardenas P."/>
        </authorList>
    </citation>
    <scope>NUCLEOTIDE SEQUENCE</scope>
</reference>
<feature type="transmembrane region" description="Helical" evidence="1">
    <location>
        <begin position="626"/>
        <end position="644"/>
    </location>
</feature>
<dbReference type="EMBL" id="CASHTH010002090">
    <property type="protein sequence ID" value="CAI8024730.1"/>
    <property type="molecule type" value="Genomic_DNA"/>
</dbReference>
<keyword evidence="1" id="KW-0812">Transmembrane</keyword>
<evidence type="ECO:0000313" key="2">
    <source>
        <dbReference type="EMBL" id="CAI8024730.1"/>
    </source>
</evidence>
<name>A0AA35WS78_GEOBA</name>
<feature type="transmembrane region" description="Helical" evidence="1">
    <location>
        <begin position="708"/>
        <end position="726"/>
    </location>
</feature>
<feature type="transmembrane region" description="Helical" evidence="1">
    <location>
        <begin position="569"/>
        <end position="591"/>
    </location>
</feature>
<organism evidence="2 3">
    <name type="scientific">Geodia barretti</name>
    <name type="common">Barrett's horny sponge</name>
    <dbReference type="NCBI Taxonomy" id="519541"/>
    <lineage>
        <taxon>Eukaryota</taxon>
        <taxon>Metazoa</taxon>
        <taxon>Porifera</taxon>
        <taxon>Demospongiae</taxon>
        <taxon>Heteroscleromorpha</taxon>
        <taxon>Tetractinellida</taxon>
        <taxon>Astrophorina</taxon>
        <taxon>Geodiidae</taxon>
        <taxon>Geodia</taxon>
    </lineage>
</organism>
<evidence type="ECO:0000256" key="1">
    <source>
        <dbReference type="SAM" id="Phobius"/>
    </source>
</evidence>
<dbReference type="AlphaFoldDB" id="A0AA35WS78"/>
<dbReference type="Proteomes" id="UP001174909">
    <property type="component" value="Unassembled WGS sequence"/>
</dbReference>